<dbReference type="InterPro" id="IPR014710">
    <property type="entry name" value="RmlC-like_jellyroll"/>
</dbReference>
<proteinExistence type="predicted"/>
<dbReference type="Pfam" id="PF07883">
    <property type="entry name" value="Cupin_2"/>
    <property type="match status" value="1"/>
</dbReference>
<name>A0ABY6AYW9_9BURK</name>
<accession>A0ABY6AYW9</accession>
<evidence type="ECO:0000256" key="1">
    <source>
        <dbReference type="SAM" id="SignalP"/>
    </source>
</evidence>
<organism evidence="3 4">
    <name type="scientific">Roseateles amylovorans</name>
    <dbReference type="NCBI Taxonomy" id="2978473"/>
    <lineage>
        <taxon>Bacteria</taxon>
        <taxon>Pseudomonadati</taxon>
        <taxon>Pseudomonadota</taxon>
        <taxon>Betaproteobacteria</taxon>
        <taxon>Burkholderiales</taxon>
        <taxon>Sphaerotilaceae</taxon>
        <taxon>Roseateles</taxon>
    </lineage>
</organism>
<dbReference type="EMBL" id="CP104562">
    <property type="protein sequence ID" value="UXH78376.1"/>
    <property type="molecule type" value="Genomic_DNA"/>
</dbReference>
<dbReference type="InterPro" id="IPR013096">
    <property type="entry name" value="Cupin_2"/>
</dbReference>
<feature type="signal peptide" evidence="1">
    <location>
        <begin position="1"/>
        <end position="22"/>
    </location>
</feature>
<dbReference type="Gene3D" id="2.60.120.10">
    <property type="entry name" value="Jelly Rolls"/>
    <property type="match status" value="1"/>
</dbReference>
<reference evidence="3" key="1">
    <citation type="submission" date="2022-10" db="EMBL/GenBank/DDBJ databases">
        <title>Characterization and whole genome sequencing of a new Roseateles species, isolated from fresh water.</title>
        <authorList>
            <person name="Guliayeva D.Y."/>
            <person name="Akhremchuk A.E."/>
            <person name="Sikolenko M.A."/>
            <person name="Valentovich L.N."/>
            <person name="Sidarenka A.V."/>
        </authorList>
    </citation>
    <scope>NUCLEOTIDE SEQUENCE</scope>
    <source>
        <strain evidence="3">BIM B-1768</strain>
    </source>
</reference>
<gene>
    <name evidence="3" type="ORF">N4261_00055</name>
</gene>
<feature type="domain" description="Cupin type-2" evidence="2">
    <location>
        <begin position="61"/>
        <end position="125"/>
    </location>
</feature>
<sequence>MNQLSAALVLALVTGLAGAVHAADSRPPQAPSMQKWQKGLSRTDLAQQALSAPGFELIQSRVDFEPGVVSPRHSHPGEEVAFVIEGVMEYQLAGRPPVVLKAGSSLVIPAGTAHVARNIGAGRASELATYVVKTGAPLVKIEK</sequence>
<dbReference type="PANTHER" id="PTHR38599">
    <property type="entry name" value="CUPIN DOMAIN PROTEIN (AFU_ORTHOLOGUE AFUA_3G13620)"/>
    <property type="match status" value="1"/>
</dbReference>
<feature type="chain" id="PRO_5047037085" evidence="1">
    <location>
        <begin position="23"/>
        <end position="143"/>
    </location>
</feature>
<protein>
    <submittedName>
        <fullName evidence="3">Cupin domain-containing protein</fullName>
    </submittedName>
</protein>
<dbReference type="InterPro" id="IPR011051">
    <property type="entry name" value="RmlC_Cupin_sf"/>
</dbReference>
<keyword evidence="1" id="KW-0732">Signal</keyword>
<evidence type="ECO:0000259" key="2">
    <source>
        <dbReference type="Pfam" id="PF07883"/>
    </source>
</evidence>
<dbReference type="Proteomes" id="UP001064933">
    <property type="component" value="Chromosome"/>
</dbReference>
<dbReference type="CDD" id="cd02235">
    <property type="entry name" value="cupin_BLL4011-like"/>
    <property type="match status" value="1"/>
</dbReference>
<evidence type="ECO:0000313" key="4">
    <source>
        <dbReference type="Proteomes" id="UP001064933"/>
    </source>
</evidence>
<dbReference type="SUPFAM" id="SSF51182">
    <property type="entry name" value="RmlC-like cupins"/>
    <property type="match status" value="1"/>
</dbReference>
<evidence type="ECO:0000313" key="3">
    <source>
        <dbReference type="EMBL" id="UXH78376.1"/>
    </source>
</evidence>
<dbReference type="RefSeq" id="WP_261758164.1">
    <property type="nucleotide sequence ID" value="NZ_CP104562.2"/>
</dbReference>
<dbReference type="PANTHER" id="PTHR38599:SF1">
    <property type="entry name" value="CUPIN DOMAIN PROTEIN (AFU_ORTHOLOGUE AFUA_3G13620)"/>
    <property type="match status" value="1"/>
</dbReference>
<keyword evidence="4" id="KW-1185">Reference proteome</keyword>